<sequence length="231" mass="25318">MVDAKRRLFATRLELAMLRRDVTPERLFFLVVLVGALLLISGLMLRHEGASSTRTFRDGFTVAEAEGVRRTETVSNTTESPSTAVVDAEADADVRTTTIKTEDGDEITIKRSGTSKGKITTISRHENGKLTIEDTAADERQGETENEMESEEEQEQEQQGDHKAAETESPRVLLGQKESAWGEEGQKEAPEDERGQVIVSGGKKVTVVQVNSLLTKVSLSDVEEAGRSATR</sequence>
<keyword evidence="2" id="KW-1133">Transmembrane helix</keyword>
<dbReference type="OrthoDB" id="128131at2759"/>
<reference evidence="5 6" key="1">
    <citation type="submission" date="2018-07" db="EMBL/GenBank/DDBJ databases">
        <title>Genome sequencing of oomycete isolates from Chile give support for New Zealand origin for Phytophthora kernoviae and make available the first Nothophytophthora sp. genome.</title>
        <authorList>
            <person name="Studholme D.J."/>
            <person name="Sanfuentes E."/>
            <person name="Panda P."/>
            <person name="Hill R."/>
            <person name="Sambles C."/>
            <person name="Grant M."/>
            <person name="Williams N.M."/>
            <person name="Mcdougal R.L."/>
        </authorList>
    </citation>
    <scope>NUCLEOTIDE SEQUENCE [LARGE SCALE GENOMIC DNA]</scope>
    <source>
        <strain evidence="3">Chile6</strain>
        <strain evidence="4">Chile7</strain>
    </source>
</reference>
<evidence type="ECO:0000313" key="5">
    <source>
        <dbReference type="Proteomes" id="UP000277300"/>
    </source>
</evidence>
<accession>A0A3F2RP62</accession>
<dbReference type="Proteomes" id="UP000277300">
    <property type="component" value="Unassembled WGS sequence"/>
</dbReference>
<proteinExistence type="predicted"/>
<feature type="compositionally biased region" description="Basic and acidic residues" evidence="1">
    <location>
        <begin position="123"/>
        <end position="143"/>
    </location>
</feature>
<keyword evidence="2" id="KW-0812">Transmembrane</keyword>
<feature type="transmembrane region" description="Helical" evidence="2">
    <location>
        <begin position="27"/>
        <end position="45"/>
    </location>
</feature>
<evidence type="ECO:0000256" key="2">
    <source>
        <dbReference type="SAM" id="Phobius"/>
    </source>
</evidence>
<evidence type="ECO:0000313" key="3">
    <source>
        <dbReference type="EMBL" id="RLN61160.1"/>
    </source>
</evidence>
<feature type="compositionally biased region" description="Basic and acidic residues" evidence="1">
    <location>
        <begin position="159"/>
        <end position="169"/>
    </location>
</feature>
<keyword evidence="2" id="KW-0472">Membrane</keyword>
<protein>
    <submittedName>
        <fullName evidence="3">Uncharacterized protein</fullName>
    </submittedName>
</protein>
<comment type="caution">
    <text evidence="3">The sequence shown here is derived from an EMBL/GenBank/DDBJ whole genome shotgun (WGS) entry which is preliminary data.</text>
</comment>
<dbReference type="Proteomes" id="UP000284657">
    <property type="component" value="Unassembled WGS sequence"/>
</dbReference>
<gene>
    <name evidence="4" type="ORF">BBJ29_002849</name>
    <name evidence="3" type="ORF">BBP00_00005580</name>
</gene>
<evidence type="ECO:0000313" key="6">
    <source>
        <dbReference type="Proteomes" id="UP000284657"/>
    </source>
</evidence>
<feature type="region of interest" description="Disordered" evidence="1">
    <location>
        <begin position="111"/>
        <end position="202"/>
    </location>
</feature>
<evidence type="ECO:0000313" key="4">
    <source>
        <dbReference type="EMBL" id="RLN65034.1"/>
    </source>
</evidence>
<evidence type="ECO:0000256" key="1">
    <source>
        <dbReference type="SAM" id="MobiDB-lite"/>
    </source>
</evidence>
<feature type="compositionally biased region" description="Basic and acidic residues" evidence="1">
    <location>
        <begin position="184"/>
        <end position="195"/>
    </location>
</feature>
<dbReference type="EMBL" id="MBDO02000166">
    <property type="protein sequence ID" value="RLN61160.1"/>
    <property type="molecule type" value="Genomic_DNA"/>
</dbReference>
<dbReference type="EMBL" id="MBAD02000627">
    <property type="protein sequence ID" value="RLN65034.1"/>
    <property type="molecule type" value="Genomic_DNA"/>
</dbReference>
<organism evidence="3 5">
    <name type="scientific">Phytophthora kernoviae</name>
    <dbReference type="NCBI Taxonomy" id="325452"/>
    <lineage>
        <taxon>Eukaryota</taxon>
        <taxon>Sar</taxon>
        <taxon>Stramenopiles</taxon>
        <taxon>Oomycota</taxon>
        <taxon>Peronosporomycetes</taxon>
        <taxon>Peronosporales</taxon>
        <taxon>Peronosporaceae</taxon>
        <taxon>Phytophthora</taxon>
    </lineage>
</organism>
<dbReference type="AlphaFoldDB" id="A0A3F2RP62"/>
<name>A0A3F2RP62_9STRA</name>
<feature type="compositionally biased region" description="Polar residues" evidence="1">
    <location>
        <begin position="111"/>
        <end position="122"/>
    </location>
</feature>
<feature type="compositionally biased region" description="Acidic residues" evidence="1">
    <location>
        <begin position="144"/>
        <end position="158"/>
    </location>
</feature>